<evidence type="ECO:0000313" key="2">
    <source>
        <dbReference type="EMBL" id="KAL3385782.1"/>
    </source>
</evidence>
<evidence type="ECO:0000313" key="3">
    <source>
        <dbReference type="Proteomes" id="UP001627154"/>
    </source>
</evidence>
<proteinExistence type="predicted"/>
<feature type="compositionally biased region" description="Basic and acidic residues" evidence="1">
    <location>
        <begin position="66"/>
        <end position="76"/>
    </location>
</feature>
<accession>A0ABD2VZG7</accession>
<comment type="caution">
    <text evidence="2">The sequence shown here is derived from an EMBL/GenBank/DDBJ whole genome shotgun (WGS) entry which is preliminary data.</text>
</comment>
<name>A0ABD2VZG7_9HYME</name>
<evidence type="ECO:0000256" key="1">
    <source>
        <dbReference type="SAM" id="MobiDB-lite"/>
    </source>
</evidence>
<sequence>MKIVDQQGCVPGVNGGAPQQEAATHAESEHNLEADGEQQQGQDQKIPDPAALAEDRRDGDEAEEQRDERDEQRDPADVVNEEQAIPDEDDVQALWQSVRARVEAARAAHREAAGLLHEAFSAFDRFVEQHGRNANGEVPAYMRLIATKRAMDAAGRRVLEQRRQQRLAEREEERVRQEVIAFQQATEQRARELQQRLRLAALECRRVQAHSDEPLPPAPRPRNCWVCGLPGVLRGRECPNRANHPKRNP</sequence>
<organism evidence="2 3">
    <name type="scientific">Trichogramma kaykai</name>
    <dbReference type="NCBI Taxonomy" id="54128"/>
    <lineage>
        <taxon>Eukaryota</taxon>
        <taxon>Metazoa</taxon>
        <taxon>Ecdysozoa</taxon>
        <taxon>Arthropoda</taxon>
        <taxon>Hexapoda</taxon>
        <taxon>Insecta</taxon>
        <taxon>Pterygota</taxon>
        <taxon>Neoptera</taxon>
        <taxon>Endopterygota</taxon>
        <taxon>Hymenoptera</taxon>
        <taxon>Apocrita</taxon>
        <taxon>Proctotrupomorpha</taxon>
        <taxon>Chalcidoidea</taxon>
        <taxon>Trichogrammatidae</taxon>
        <taxon>Trichogramma</taxon>
    </lineage>
</organism>
<reference evidence="2 3" key="1">
    <citation type="journal article" date="2024" name="bioRxiv">
        <title>A reference genome for Trichogramma kaykai: A tiny desert-dwelling parasitoid wasp with competing sex-ratio distorters.</title>
        <authorList>
            <person name="Culotta J."/>
            <person name="Lindsey A.R."/>
        </authorList>
    </citation>
    <scope>NUCLEOTIDE SEQUENCE [LARGE SCALE GENOMIC DNA]</scope>
    <source>
        <strain evidence="2 3">KSX58</strain>
    </source>
</reference>
<keyword evidence="3" id="KW-1185">Reference proteome</keyword>
<evidence type="ECO:0008006" key="4">
    <source>
        <dbReference type="Google" id="ProtNLM"/>
    </source>
</evidence>
<dbReference type="EMBL" id="JBJJXI010000153">
    <property type="protein sequence ID" value="KAL3385782.1"/>
    <property type="molecule type" value="Genomic_DNA"/>
</dbReference>
<feature type="region of interest" description="Disordered" evidence="1">
    <location>
        <begin position="1"/>
        <end position="90"/>
    </location>
</feature>
<gene>
    <name evidence="2" type="ORF">TKK_018816</name>
</gene>
<feature type="compositionally biased region" description="Basic and acidic residues" evidence="1">
    <location>
        <begin position="24"/>
        <end position="33"/>
    </location>
</feature>
<dbReference type="Proteomes" id="UP001627154">
    <property type="component" value="Unassembled WGS sequence"/>
</dbReference>
<protein>
    <recommendedName>
        <fullName evidence="4">CCHC-type domain-containing protein</fullName>
    </recommendedName>
</protein>
<dbReference type="AlphaFoldDB" id="A0ABD2VZG7"/>